<keyword evidence="4" id="KW-1185">Reference proteome</keyword>
<dbReference type="InterPro" id="IPR037050">
    <property type="entry name" value="DUF1254_sf"/>
</dbReference>
<dbReference type="Pfam" id="PF06742">
    <property type="entry name" value="DUF1214"/>
    <property type="match status" value="1"/>
</dbReference>
<dbReference type="AlphaFoldDB" id="A0A090D146"/>
<evidence type="ECO:0000259" key="2">
    <source>
        <dbReference type="Pfam" id="PF06863"/>
    </source>
</evidence>
<feature type="domain" description="DUF1214" evidence="1">
    <location>
        <begin position="345"/>
        <end position="452"/>
    </location>
</feature>
<dbReference type="PANTHER" id="PTHR36509">
    <property type="entry name" value="BLL3101 PROTEIN"/>
    <property type="match status" value="1"/>
</dbReference>
<dbReference type="InterPro" id="IPR010621">
    <property type="entry name" value="DUF1214"/>
</dbReference>
<dbReference type="Gene3D" id="2.60.40.1610">
    <property type="entry name" value="Domain of unknown function DUF1254"/>
    <property type="match status" value="1"/>
</dbReference>
<accession>A0A090D146</accession>
<evidence type="ECO:0000313" key="4">
    <source>
        <dbReference type="Proteomes" id="UP000031552"/>
    </source>
</evidence>
<dbReference type="OrthoDB" id="40820at2"/>
<comment type="caution">
    <text evidence="3">The sequence shown here is derived from an EMBL/GenBank/DDBJ whole genome shotgun (WGS) entry which is preliminary data.</text>
</comment>
<dbReference type="eggNOG" id="COG5361">
    <property type="taxonomic scope" value="Bacteria"/>
</dbReference>
<dbReference type="InterPro" id="IPR037049">
    <property type="entry name" value="DUF1214_C_sf"/>
</dbReference>
<dbReference type="Gene3D" id="2.60.120.600">
    <property type="entry name" value="Domain of unknown function DUF1214, C-terminal domain"/>
    <property type="match status" value="1"/>
</dbReference>
<feature type="domain" description="DUF1254" evidence="2">
    <location>
        <begin position="69"/>
        <end position="199"/>
    </location>
</feature>
<name>A0A090D146_9BACT</name>
<proteinExistence type="predicted"/>
<dbReference type="Proteomes" id="UP000031552">
    <property type="component" value="Unassembled WGS sequence"/>
</dbReference>
<protein>
    <submittedName>
        <fullName evidence="3">Conserved putative secreted protein</fullName>
    </submittedName>
</protein>
<evidence type="ECO:0000259" key="1">
    <source>
        <dbReference type="Pfam" id="PF06742"/>
    </source>
</evidence>
<dbReference type="RefSeq" id="WP_079977952.1">
    <property type="nucleotide sequence ID" value="NZ_CCEJ010000003.1"/>
</dbReference>
<evidence type="ECO:0000313" key="3">
    <source>
        <dbReference type="EMBL" id="CDR33323.1"/>
    </source>
</evidence>
<organism evidence="3 4">
    <name type="scientific">Candidatus Criblamydia sequanensis CRIB-18</name>
    <dbReference type="NCBI Taxonomy" id="1437425"/>
    <lineage>
        <taxon>Bacteria</taxon>
        <taxon>Pseudomonadati</taxon>
        <taxon>Chlamydiota</taxon>
        <taxon>Chlamydiia</taxon>
        <taxon>Parachlamydiales</taxon>
        <taxon>Candidatus Criblamydiaceae</taxon>
        <taxon>Candidatus Criblamydia</taxon>
    </lineage>
</organism>
<dbReference type="Pfam" id="PF06863">
    <property type="entry name" value="DUF1254"/>
    <property type="match status" value="1"/>
</dbReference>
<dbReference type="EMBL" id="CCEJ010000003">
    <property type="protein sequence ID" value="CDR33323.1"/>
    <property type="molecule type" value="Genomic_DNA"/>
</dbReference>
<reference evidence="3" key="2">
    <citation type="submission" date="2014-09" db="EMBL/GenBank/DDBJ databases">
        <title>Criblamydia sequanensis harbors a mega-plasmid encoding arsenite resistance.</title>
        <authorList>
            <person name="Bertelli C."/>
            <person name="Goesmann A."/>
            <person name="Greub G."/>
        </authorList>
    </citation>
    <scope>NUCLEOTIDE SEQUENCE [LARGE SCALE GENOMIC DNA]</scope>
    <source>
        <strain evidence="3">CRIB-18</strain>
    </source>
</reference>
<sequence length="468" mass="52831">MKNFIYILLALLLTSLLFSFWKKEDLDKNKNSEELAEKAYIYGYPLVLMDTTEKILTATAAPDGAKAPVNQIVNIRAFPNPEMQDVVSPNADTLYTSGWLDLTKEPMVFSVPDTFDRYYLIQLLDAWTDVLSPIGTTHTGNKKGSFAITGPEWKGNLPEGVKQIKSPTNTVWLIGRVLTKGPADYAAVHKIQDQFSLKPLSFYGKDYTPPARVPIDPYVDVKTPPVAQVDNLEGITFFRRLNELMEGSPPSLKDEAFLKQLEEIGIGRGKKFDPKNFSKERLTELQKGVDEAKLKIKEAWKNQSFSKKVNGWVMPSTKVGQYGTDYFFRAVIAYGALGANLAEDAFYPLTNVDDKGEPLIGKNAYKIHFEKDKLPPVEAFWSITLYNDRQFFVKNPINRYSLGDRSGLKFNEDGSLDIYIQNTSPGKEKESNWLPSPTGLFNLILRLYQPKKEVLEGSWKPPSVQKVN</sequence>
<reference evidence="3" key="1">
    <citation type="submission" date="2013-12" db="EMBL/GenBank/DDBJ databases">
        <authorList>
            <person name="Linke B."/>
        </authorList>
    </citation>
    <scope>NUCLEOTIDE SEQUENCE [LARGE SCALE GENOMIC DNA]</scope>
    <source>
        <strain evidence="3">CRIB-18</strain>
    </source>
</reference>
<dbReference type="SUPFAM" id="SSF160935">
    <property type="entry name" value="VPA0735-like"/>
    <property type="match status" value="1"/>
</dbReference>
<dbReference type="Gene3D" id="1.10.3360.10">
    <property type="entry name" value="VPA0735-like domain"/>
    <property type="match status" value="1"/>
</dbReference>
<dbReference type="InterPro" id="IPR010679">
    <property type="entry name" value="DUF1254"/>
</dbReference>
<gene>
    <name evidence="3" type="ORF">CSEC_0487</name>
</gene>
<dbReference type="PANTHER" id="PTHR36509:SF2">
    <property type="entry name" value="BLL3101 PROTEIN"/>
    <property type="match status" value="1"/>
</dbReference>
<dbReference type="STRING" id="1437425.CSEC_0487"/>